<organism evidence="1 2">
    <name type="scientific">OM182 bacterium MED-G28</name>
    <dbReference type="NCBI Taxonomy" id="1986256"/>
    <lineage>
        <taxon>Bacteria</taxon>
        <taxon>Pseudomonadati</taxon>
        <taxon>Pseudomonadota</taxon>
        <taxon>Gammaproteobacteria</taxon>
        <taxon>OMG group</taxon>
        <taxon>OM182 clade</taxon>
    </lineage>
</organism>
<evidence type="ECO:0000313" key="1">
    <source>
        <dbReference type="EMBL" id="PDH35523.1"/>
    </source>
</evidence>
<dbReference type="SUPFAM" id="SSF46785">
    <property type="entry name" value="Winged helix' DNA-binding domain"/>
    <property type="match status" value="1"/>
</dbReference>
<proteinExistence type="predicted"/>
<dbReference type="AlphaFoldDB" id="A0A2A5WGU0"/>
<comment type="caution">
    <text evidence="1">The sequence shown here is derived from an EMBL/GenBank/DDBJ whole genome shotgun (WGS) entry which is preliminary data.</text>
</comment>
<dbReference type="Proteomes" id="UP000219329">
    <property type="component" value="Unassembled WGS sequence"/>
</dbReference>
<accession>A0A2A5WGU0</accession>
<dbReference type="InterPro" id="IPR036388">
    <property type="entry name" value="WH-like_DNA-bd_sf"/>
</dbReference>
<reference evidence="1 2" key="1">
    <citation type="submission" date="2017-08" db="EMBL/GenBank/DDBJ databases">
        <title>Fine stratification of microbial communities through a metagenomic profile of the photic zone.</title>
        <authorList>
            <person name="Haro-Moreno J.M."/>
            <person name="Lopez-Perez M."/>
            <person name="De La Torre J."/>
            <person name="Picazo A."/>
            <person name="Camacho A."/>
            <person name="Rodriguez-Valera F."/>
        </authorList>
    </citation>
    <scope>NUCLEOTIDE SEQUENCE [LARGE SCALE GENOMIC DNA]</scope>
    <source>
        <strain evidence="1">MED-G28</strain>
    </source>
</reference>
<dbReference type="EMBL" id="NTJZ01000001">
    <property type="protein sequence ID" value="PDH35523.1"/>
    <property type="molecule type" value="Genomic_DNA"/>
</dbReference>
<protein>
    <submittedName>
        <fullName evidence="1">MarR family transcriptional regulator</fullName>
    </submittedName>
</protein>
<dbReference type="InterPro" id="IPR036390">
    <property type="entry name" value="WH_DNA-bd_sf"/>
</dbReference>
<sequence>MSRLKTRGPQSVKILSNQLGMTTMGIRLHLAEMKEKNLVTQTREEKQVRGRPVHLWRLTEMGHQRFPDGHSQVTLELIDAIQQSLGEKSLNALIDHRSNQLAEYYEQELRAAGNDIQSRVERLAELRSDEGYMAQVRLLPDGWLLIENHCPIFSAANKCQQFCHSELSCFQALFTELANVERVDHTLTGARRCAYKLSPIEEV</sequence>
<dbReference type="Gene3D" id="1.10.10.10">
    <property type="entry name" value="Winged helix-like DNA-binding domain superfamily/Winged helix DNA-binding domain"/>
    <property type="match status" value="1"/>
</dbReference>
<evidence type="ECO:0000313" key="2">
    <source>
        <dbReference type="Proteomes" id="UP000219329"/>
    </source>
</evidence>
<gene>
    <name evidence="1" type="ORF">CNF02_01765</name>
</gene>
<name>A0A2A5WGU0_9GAMM</name>